<dbReference type="EMBL" id="KB908504">
    <property type="protein sequence ID" value="EOA89575.1"/>
    <property type="molecule type" value="Genomic_DNA"/>
</dbReference>
<protein>
    <recommendedName>
        <fullName evidence="8">MYND-type zinc finger protein samB</fullName>
    </recommendedName>
</protein>
<dbReference type="OrthoDB" id="5282002at2759"/>
<reference evidence="6 7" key="1">
    <citation type="journal article" date="2012" name="PLoS Pathog.">
        <title>Diverse lifestyles and strategies of plant pathogenesis encoded in the genomes of eighteen Dothideomycetes fungi.</title>
        <authorList>
            <person name="Ohm R.A."/>
            <person name="Feau N."/>
            <person name="Henrissat B."/>
            <person name="Schoch C.L."/>
            <person name="Horwitz B.A."/>
            <person name="Barry K.W."/>
            <person name="Condon B.J."/>
            <person name="Copeland A.C."/>
            <person name="Dhillon B."/>
            <person name="Glaser F."/>
            <person name="Hesse C.N."/>
            <person name="Kosti I."/>
            <person name="LaButti K."/>
            <person name="Lindquist E.A."/>
            <person name="Lucas S."/>
            <person name="Salamov A.A."/>
            <person name="Bradshaw R.E."/>
            <person name="Ciuffetti L."/>
            <person name="Hamelin R.C."/>
            <person name="Kema G.H.J."/>
            <person name="Lawrence C."/>
            <person name="Scott J.A."/>
            <person name="Spatafora J.W."/>
            <person name="Turgeon B.G."/>
            <person name="de Wit P.J.G.M."/>
            <person name="Zhong S."/>
            <person name="Goodwin S.B."/>
            <person name="Grigoriev I.V."/>
        </authorList>
    </citation>
    <scope>NUCLEOTIDE SEQUENCE [LARGE SCALE GENOMIC DNA]</scope>
    <source>
        <strain evidence="7">28A</strain>
    </source>
</reference>
<evidence type="ECO:0000313" key="7">
    <source>
        <dbReference type="Proteomes" id="UP000016935"/>
    </source>
</evidence>
<feature type="domain" description="DUF4470" evidence="5">
    <location>
        <begin position="69"/>
        <end position="166"/>
    </location>
</feature>
<evidence type="ECO:0000256" key="1">
    <source>
        <dbReference type="ARBA" id="ARBA00022723"/>
    </source>
</evidence>
<reference evidence="6 7" key="2">
    <citation type="journal article" date="2013" name="PLoS Genet.">
        <title>Comparative genome structure, secondary metabolite, and effector coding capacity across Cochliobolus pathogens.</title>
        <authorList>
            <person name="Condon B.J."/>
            <person name="Leng Y."/>
            <person name="Wu D."/>
            <person name="Bushley K.E."/>
            <person name="Ohm R.A."/>
            <person name="Otillar R."/>
            <person name="Martin J."/>
            <person name="Schackwitz W."/>
            <person name="Grimwood J."/>
            <person name="MohdZainudin N."/>
            <person name="Xue C."/>
            <person name="Wang R."/>
            <person name="Manning V.A."/>
            <person name="Dhillon B."/>
            <person name="Tu Z.J."/>
            <person name="Steffenson B.J."/>
            <person name="Salamov A."/>
            <person name="Sun H."/>
            <person name="Lowry S."/>
            <person name="LaButti K."/>
            <person name="Han J."/>
            <person name="Copeland A."/>
            <person name="Lindquist E."/>
            <person name="Barry K."/>
            <person name="Schmutz J."/>
            <person name="Baker S.E."/>
            <person name="Ciuffetti L.M."/>
            <person name="Grigoriev I.V."/>
            <person name="Zhong S."/>
            <person name="Turgeon B.G."/>
        </authorList>
    </citation>
    <scope>NUCLEOTIDE SEQUENCE [LARGE SCALE GENOMIC DNA]</scope>
    <source>
        <strain evidence="7">28A</strain>
    </source>
</reference>
<evidence type="ECO:0000313" key="6">
    <source>
        <dbReference type="EMBL" id="EOA89575.1"/>
    </source>
</evidence>
<dbReference type="Pfam" id="PF01753">
    <property type="entry name" value="zf-MYND"/>
    <property type="match status" value="1"/>
</dbReference>
<proteinExistence type="predicted"/>
<dbReference type="AlphaFoldDB" id="R0IXU4"/>
<keyword evidence="2" id="KW-0863">Zinc-finger</keyword>
<name>R0IXU4_EXST2</name>
<keyword evidence="7" id="KW-1185">Reference proteome</keyword>
<accession>R0IXU4</accession>
<dbReference type="STRING" id="671987.R0IXU4"/>
<dbReference type="Pfam" id="PF14737">
    <property type="entry name" value="DUF4470"/>
    <property type="match status" value="1"/>
</dbReference>
<dbReference type="InterPro" id="IPR002893">
    <property type="entry name" value="Znf_MYND"/>
</dbReference>
<organism evidence="6 7">
    <name type="scientific">Exserohilum turcicum (strain 28A)</name>
    <name type="common">Northern leaf blight fungus</name>
    <name type="synonym">Setosphaeria turcica</name>
    <dbReference type="NCBI Taxonomy" id="671987"/>
    <lineage>
        <taxon>Eukaryota</taxon>
        <taxon>Fungi</taxon>
        <taxon>Dikarya</taxon>
        <taxon>Ascomycota</taxon>
        <taxon>Pezizomycotina</taxon>
        <taxon>Dothideomycetes</taxon>
        <taxon>Pleosporomycetidae</taxon>
        <taxon>Pleosporales</taxon>
        <taxon>Pleosporineae</taxon>
        <taxon>Pleosporaceae</taxon>
        <taxon>Exserohilum</taxon>
    </lineage>
</organism>
<evidence type="ECO:0000259" key="5">
    <source>
        <dbReference type="Pfam" id="PF14737"/>
    </source>
</evidence>
<dbReference type="Gene3D" id="6.10.140.2220">
    <property type="match status" value="1"/>
</dbReference>
<keyword evidence="1" id="KW-0479">Metal-binding</keyword>
<feature type="domain" description="MYND-type" evidence="4">
    <location>
        <begin position="7"/>
        <end position="27"/>
    </location>
</feature>
<sequence>MNLYTHATQYCSQACQKADWKLHKKTCKGEHFKETWRPRFITEQRIPAFMTQSNPSNFTLASFGYNHHLWGNVPAIDILRLDRNEGREESATRDFSLLFAASGDLRNVIKTVVGLPDNYTGECLVTINDHGFCVTARNIIMVLTAMHFPAETAVPIITHLWYSALLPERILQALHDGILPCITKVCDRISDEKNEAEHTETFKFGHGSVRIVLRKHQWMELANMLQPPRGLSAHDAMQLRHATTLAPKRIDYVDKALLKMPPARRTGAWRFRNQGLLLPFGASQKHFTVPNPTMFAKKNIWPMTDDADPLNGWAYHDYAGHAGAAKNDVYGAFFNFLRSLLLKFCRRIRAVKMGFYIFAVDAVTLPNYMGATKFDRIEVSSICDHGSVGVHRTLSTFAPLLKPKLDNPHATLLLLFMKAVREHEGISETHKWASRSSLSQPDPRRLEQVYKFMPTIVDMVRDPLSVEHALRHGLSAAADPIKLADAMDMVGDFDAHFEAFLRRPDARRAGRMSALAAANGVKLKTTNSIVKPWPFRITDETSEADFAILLAQGTWGHERYVEVEVNDDDESDQHLTLG</sequence>
<evidence type="ECO:0000259" key="4">
    <source>
        <dbReference type="Pfam" id="PF01753"/>
    </source>
</evidence>
<dbReference type="GO" id="GO:0008270">
    <property type="term" value="F:zinc ion binding"/>
    <property type="evidence" value="ECO:0007669"/>
    <property type="project" value="UniProtKB-KW"/>
</dbReference>
<evidence type="ECO:0000256" key="3">
    <source>
        <dbReference type="ARBA" id="ARBA00022833"/>
    </source>
</evidence>
<dbReference type="GeneID" id="19397905"/>
<keyword evidence="3" id="KW-0862">Zinc</keyword>
<dbReference type="Proteomes" id="UP000016935">
    <property type="component" value="Unassembled WGS sequence"/>
</dbReference>
<dbReference type="InterPro" id="IPR027974">
    <property type="entry name" value="DUF4470"/>
</dbReference>
<evidence type="ECO:0000256" key="2">
    <source>
        <dbReference type="ARBA" id="ARBA00022771"/>
    </source>
</evidence>
<dbReference type="HOGENOM" id="CLU_018400_3_0_1"/>
<dbReference type="RefSeq" id="XP_008022560.1">
    <property type="nucleotide sequence ID" value="XM_008024369.1"/>
</dbReference>
<gene>
    <name evidence="6" type="ORF">SETTUDRAFT_159177</name>
</gene>
<dbReference type="eggNOG" id="ENOG502S2D3">
    <property type="taxonomic scope" value="Eukaryota"/>
</dbReference>
<evidence type="ECO:0008006" key="8">
    <source>
        <dbReference type="Google" id="ProtNLM"/>
    </source>
</evidence>
<dbReference type="SUPFAM" id="SSF144232">
    <property type="entry name" value="HIT/MYND zinc finger-like"/>
    <property type="match status" value="1"/>
</dbReference>